<dbReference type="PANTHER" id="PTHR42971:SF1">
    <property type="entry name" value="TRNA (CYTIDINE(34)-2'-O)-METHYLTRANSFERASE"/>
    <property type="match status" value="1"/>
</dbReference>
<dbReference type="InterPro" id="IPR029026">
    <property type="entry name" value="tRNA_m1G_MTases_N"/>
</dbReference>
<feature type="binding site" evidence="6 7">
    <location>
        <position position="126"/>
    </location>
    <ligand>
        <name>S-adenosyl-L-methionine</name>
        <dbReference type="ChEBI" id="CHEBI:59789"/>
    </ligand>
</feature>
<dbReference type="OrthoDB" id="9789043at2"/>
<comment type="subunit">
    <text evidence="6">Homodimer.</text>
</comment>
<feature type="binding site" evidence="6 7">
    <location>
        <position position="118"/>
    </location>
    <ligand>
        <name>S-adenosyl-L-methionine</name>
        <dbReference type="ChEBI" id="CHEBI:59789"/>
    </ligand>
</feature>
<dbReference type="STRING" id="1082479.SAMN05216241_101196"/>
<dbReference type="GO" id="GO:0141102">
    <property type="term" value="F:tRNA (5-carboxymethylaminomethyluridine(34)-2'-O)-methyltransferase activity"/>
    <property type="evidence" value="ECO:0007669"/>
    <property type="project" value="RHEA"/>
</dbReference>
<comment type="subcellular location">
    <subcellularLocation>
        <location evidence="6">Cytoplasm</location>
    </subcellularLocation>
</comment>
<comment type="catalytic activity">
    <reaction evidence="6">
        <text>cytidine(34) in tRNA + S-adenosyl-L-methionine = 2'-O-methylcytidine(34) in tRNA + S-adenosyl-L-homocysteine + H(+)</text>
        <dbReference type="Rhea" id="RHEA:43084"/>
        <dbReference type="Rhea" id="RHEA-COMP:10331"/>
        <dbReference type="Rhea" id="RHEA-COMP:10332"/>
        <dbReference type="ChEBI" id="CHEBI:15378"/>
        <dbReference type="ChEBI" id="CHEBI:57856"/>
        <dbReference type="ChEBI" id="CHEBI:59789"/>
        <dbReference type="ChEBI" id="CHEBI:74495"/>
        <dbReference type="ChEBI" id="CHEBI:82748"/>
        <dbReference type="EC" id="2.1.1.207"/>
    </reaction>
</comment>
<dbReference type="AlphaFoldDB" id="A0A1G7LCM4"/>
<dbReference type="InterPro" id="IPR001537">
    <property type="entry name" value="SpoU_MeTrfase"/>
</dbReference>
<dbReference type="EMBL" id="FNCE01000001">
    <property type="protein sequence ID" value="SDF47054.1"/>
    <property type="molecule type" value="Genomic_DNA"/>
</dbReference>
<evidence type="ECO:0000256" key="3">
    <source>
        <dbReference type="ARBA" id="ARBA00022679"/>
    </source>
</evidence>
<gene>
    <name evidence="6" type="primary">trmL</name>
    <name evidence="9" type="ORF">SAMN05216241_101196</name>
</gene>
<keyword evidence="10" id="KW-1185">Reference proteome</keyword>
<dbReference type="RefSeq" id="WP_090018246.1">
    <property type="nucleotide sequence ID" value="NZ_FNCE01000001.1"/>
</dbReference>
<evidence type="ECO:0000259" key="8">
    <source>
        <dbReference type="Pfam" id="PF00588"/>
    </source>
</evidence>
<feature type="binding site" evidence="6 7">
    <location>
        <position position="76"/>
    </location>
    <ligand>
        <name>S-adenosyl-L-methionine</name>
        <dbReference type="ChEBI" id="CHEBI:59789"/>
    </ligand>
</feature>
<keyword evidence="5 6" id="KW-0819">tRNA processing</keyword>
<dbReference type="Proteomes" id="UP000199415">
    <property type="component" value="Unassembled WGS sequence"/>
</dbReference>
<proteinExistence type="inferred from homology"/>
<protein>
    <recommendedName>
        <fullName evidence="6">tRNA (cytidine(34)-2'-O)-methyltransferase</fullName>
        <ecNumber evidence="6">2.1.1.207</ecNumber>
    </recommendedName>
    <alternativeName>
        <fullName evidence="6">tRNA (cytidine/uridine-2'-O-)-methyltransferase TrmL</fullName>
    </alternativeName>
</protein>
<keyword evidence="3 6" id="KW-0808">Transferase</keyword>
<evidence type="ECO:0000313" key="9">
    <source>
        <dbReference type="EMBL" id="SDF47054.1"/>
    </source>
</evidence>
<dbReference type="GO" id="GO:0002130">
    <property type="term" value="P:wobble position ribose methylation"/>
    <property type="evidence" value="ECO:0007669"/>
    <property type="project" value="TreeGrafter"/>
</dbReference>
<evidence type="ECO:0000256" key="5">
    <source>
        <dbReference type="ARBA" id="ARBA00022694"/>
    </source>
</evidence>
<keyword evidence="4 6" id="KW-0949">S-adenosyl-L-methionine</keyword>
<feature type="binding site" evidence="6 7">
    <location>
        <position position="98"/>
    </location>
    <ligand>
        <name>S-adenosyl-L-methionine</name>
        <dbReference type="ChEBI" id="CHEBI:59789"/>
    </ligand>
</feature>
<comment type="similarity">
    <text evidence="6">Belongs to the class IV-like SAM-binding methyltransferase superfamily. RNA methyltransferase TrmH family. TrmL subfamily.</text>
</comment>
<keyword evidence="2 6" id="KW-0489">Methyltransferase</keyword>
<dbReference type="GO" id="GO:0003723">
    <property type="term" value="F:RNA binding"/>
    <property type="evidence" value="ECO:0007669"/>
    <property type="project" value="InterPro"/>
</dbReference>
<dbReference type="InterPro" id="IPR016914">
    <property type="entry name" value="TrmL"/>
</dbReference>
<dbReference type="PIRSF" id="PIRSF029256">
    <property type="entry name" value="SpoU_TrmH_prd"/>
    <property type="match status" value="1"/>
</dbReference>
<evidence type="ECO:0000313" key="10">
    <source>
        <dbReference type="Proteomes" id="UP000199415"/>
    </source>
</evidence>
<evidence type="ECO:0000256" key="1">
    <source>
        <dbReference type="ARBA" id="ARBA00022490"/>
    </source>
</evidence>
<dbReference type="HAMAP" id="MF_01885">
    <property type="entry name" value="tRNA_methyltr_TrmL"/>
    <property type="match status" value="1"/>
</dbReference>
<comment type="catalytic activity">
    <reaction evidence="6">
        <text>5-carboxymethylaminomethyluridine(34) in tRNA(Leu) + S-adenosyl-L-methionine = 5-carboxymethylaminomethyl-2'-O-methyluridine(34) in tRNA(Leu) + S-adenosyl-L-homocysteine + H(+)</text>
        <dbReference type="Rhea" id="RHEA:43088"/>
        <dbReference type="Rhea" id="RHEA-COMP:10333"/>
        <dbReference type="Rhea" id="RHEA-COMP:10334"/>
        <dbReference type="ChEBI" id="CHEBI:15378"/>
        <dbReference type="ChEBI" id="CHEBI:57856"/>
        <dbReference type="ChEBI" id="CHEBI:59789"/>
        <dbReference type="ChEBI" id="CHEBI:74508"/>
        <dbReference type="ChEBI" id="CHEBI:74511"/>
        <dbReference type="EC" id="2.1.1.207"/>
    </reaction>
</comment>
<organism evidence="9 10">
    <name type="scientific">Limimonas halophila</name>
    <dbReference type="NCBI Taxonomy" id="1082479"/>
    <lineage>
        <taxon>Bacteria</taxon>
        <taxon>Pseudomonadati</taxon>
        <taxon>Pseudomonadota</taxon>
        <taxon>Alphaproteobacteria</taxon>
        <taxon>Rhodospirillales</taxon>
        <taxon>Rhodovibrionaceae</taxon>
        <taxon>Limimonas</taxon>
    </lineage>
</organism>
<comment type="function">
    <text evidence="6">Methylates the ribose at the nucleotide 34 wobble position in the two leucyl isoacceptors tRNA(Leu)(CmAA) and tRNA(Leu)(cmnm5UmAA). Catalyzes the methyl transfer from S-adenosyl-L-methionine to the 2'-OH of the wobble nucleotide.</text>
</comment>
<dbReference type="Gene3D" id="3.40.1280.10">
    <property type="match status" value="1"/>
</dbReference>
<evidence type="ECO:0000256" key="6">
    <source>
        <dbReference type="HAMAP-Rule" id="MF_01885"/>
    </source>
</evidence>
<sequence>MRLALYQPDIPQNAGTILRLGACLSLGVDIVEPCGFALSDARLRRAGLDYAARASLTTHASWTAFQTARTGRLIAVSPHAATSHLAFAFQPGDTLLLGPESTGLPESVRHAADAGVRIPIAAGMRSLNVAVAAAMVAGEALRQTDAFPAAPSTPEAP</sequence>
<keyword evidence="1 6" id="KW-0963">Cytoplasm</keyword>
<dbReference type="InterPro" id="IPR029028">
    <property type="entry name" value="Alpha/beta_knot_MTases"/>
</dbReference>
<reference evidence="9 10" key="1">
    <citation type="submission" date="2016-10" db="EMBL/GenBank/DDBJ databases">
        <authorList>
            <person name="de Groot N.N."/>
        </authorList>
    </citation>
    <scope>NUCLEOTIDE SEQUENCE [LARGE SCALE GENOMIC DNA]</scope>
    <source>
        <strain evidence="9 10">DSM 25584</strain>
    </source>
</reference>
<name>A0A1G7LCM4_9PROT</name>
<dbReference type="GO" id="GO:0141098">
    <property type="term" value="F:tRNA (cytidine(34)-2'-O)-methyltransferase activity"/>
    <property type="evidence" value="ECO:0007669"/>
    <property type="project" value="RHEA"/>
</dbReference>
<evidence type="ECO:0000256" key="4">
    <source>
        <dbReference type="ARBA" id="ARBA00022691"/>
    </source>
</evidence>
<dbReference type="SUPFAM" id="SSF75217">
    <property type="entry name" value="alpha/beta knot"/>
    <property type="match status" value="1"/>
</dbReference>
<feature type="domain" description="tRNA/rRNA methyltransferase SpoU type" evidence="8">
    <location>
        <begin position="2"/>
        <end position="136"/>
    </location>
</feature>
<dbReference type="PANTHER" id="PTHR42971">
    <property type="entry name" value="TRNA (CYTIDINE(34)-2'-O)-METHYLTRANSFERASE"/>
    <property type="match status" value="1"/>
</dbReference>
<evidence type="ECO:0000256" key="7">
    <source>
        <dbReference type="PIRSR" id="PIRSR029256-1"/>
    </source>
</evidence>
<dbReference type="EC" id="2.1.1.207" evidence="6"/>
<evidence type="ECO:0000256" key="2">
    <source>
        <dbReference type="ARBA" id="ARBA00022603"/>
    </source>
</evidence>
<accession>A0A1G7LCM4</accession>
<dbReference type="Pfam" id="PF00588">
    <property type="entry name" value="SpoU_methylase"/>
    <property type="match status" value="1"/>
</dbReference>
<dbReference type="GO" id="GO:0005737">
    <property type="term" value="C:cytoplasm"/>
    <property type="evidence" value="ECO:0007669"/>
    <property type="project" value="UniProtKB-SubCell"/>
</dbReference>